<feature type="compositionally biased region" description="Basic and acidic residues" evidence="4">
    <location>
        <begin position="2455"/>
        <end position="2475"/>
    </location>
</feature>
<feature type="compositionally biased region" description="Polar residues" evidence="4">
    <location>
        <begin position="381"/>
        <end position="390"/>
    </location>
</feature>
<feature type="region of interest" description="Disordered" evidence="4">
    <location>
        <begin position="3341"/>
        <end position="3367"/>
    </location>
</feature>
<feature type="compositionally biased region" description="Polar residues" evidence="4">
    <location>
        <begin position="910"/>
        <end position="922"/>
    </location>
</feature>
<keyword evidence="7" id="KW-1185">Reference proteome</keyword>
<feature type="region of interest" description="Disordered" evidence="4">
    <location>
        <begin position="2854"/>
        <end position="2873"/>
    </location>
</feature>
<dbReference type="Pfam" id="PF00307">
    <property type="entry name" value="CH"/>
    <property type="match status" value="1"/>
</dbReference>
<feature type="compositionally biased region" description="Basic and acidic residues" evidence="4">
    <location>
        <begin position="3615"/>
        <end position="3632"/>
    </location>
</feature>
<evidence type="ECO:0000256" key="4">
    <source>
        <dbReference type="SAM" id="MobiDB-lite"/>
    </source>
</evidence>
<feature type="region of interest" description="Disordered" evidence="4">
    <location>
        <begin position="416"/>
        <end position="469"/>
    </location>
</feature>
<protein>
    <recommendedName>
        <fullName evidence="5">Calponin-homology (CH) domain-containing protein</fullName>
    </recommendedName>
</protein>
<feature type="compositionally biased region" description="Polar residues" evidence="4">
    <location>
        <begin position="2724"/>
        <end position="2743"/>
    </location>
</feature>
<feature type="compositionally biased region" description="Basic and acidic residues" evidence="4">
    <location>
        <begin position="3022"/>
        <end position="3044"/>
    </location>
</feature>
<feature type="compositionally biased region" description="Low complexity" evidence="4">
    <location>
        <begin position="3674"/>
        <end position="3686"/>
    </location>
</feature>
<dbReference type="CDD" id="cd21200">
    <property type="entry name" value="CH_SMTN-like"/>
    <property type="match status" value="1"/>
</dbReference>
<feature type="compositionally biased region" description="Low complexity" evidence="4">
    <location>
        <begin position="1937"/>
        <end position="1952"/>
    </location>
</feature>
<feature type="compositionally biased region" description="Basic and acidic residues" evidence="4">
    <location>
        <begin position="2319"/>
        <end position="2344"/>
    </location>
</feature>
<feature type="compositionally biased region" description="Basic and acidic residues" evidence="4">
    <location>
        <begin position="1200"/>
        <end position="1210"/>
    </location>
</feature>
<feature type="compositionally biased region" description="Polar residues" evidence="4">
    <location>
        <begin position="1755"/>
        <end position="1787"/>
    </location>
</feature>
<feature type="compositionally biased region" description="Basic residues" evidence="4">
    <location>
        <begin position="1383"/>
        <end position="1392"/>
    </location>
</feature>
<keyword evidence="1" id="KW-0597">Phosphoprotein</keyword>
<feature type="compositionally biased region" description="Low complexity" evidence="4">
    <location>
        <begin position="1051"/>
        <end position="1064"/>
    </location>
</feature>
<feature type="compositionally biased region" description="Low complexity" evidence="4">
    <location>
        <begin position="3296"/>
        <end position="3309"/>
    </location>
</feature>
<feature type="region of interest" description="Disordered" evidence="4">
    <location>
        <begin position="3929"/>
        <end position="3957"/>
    </location>
</feature>
<feature type="compositionally biased region" description="Basic and acidic residues" evidence="4">
    <location>
        <begin position="1665"/>
        <end position="1689"/>
    </location>
</feature>
<feature type="compositionally biased region" description="Polar residues" evidence="4">
    <location>
        <begin position="131"/>
        <end position="143"/>
    </location>
</feature>
<dbReference type="Gene3D" id="1.10.418.10">
    <property type="entry name" value="Calponin-like domain"/>
    <property type="match status" value="1"/>
</dbReference>
<feature type="compositionally biased region" description="Polar residues" evidence="4">
    <location>
        <begin position="3687"/>
        <end position="3703"/>
    </location>
</feature>
<feature type="region of interest" description="Disordered" evidence="4">
    <location>
        <begin position="1039"/>
        <end position="1603"/>
    </location>
</feature>
<gene>
    <name evidence="6" type="ORF">HERILL_LOCUS14105</name>
</gene>
<feature type="compositionally biased region" description="Basic and acidic residues" evidence="4">
    <location>
        <begin position="923"/>
        <end position="936"/>
    </location>
</feature>
<dbReference type="PANTHER" id="PTHR23167:SF88">
    <property type="entry name" value="CALPONIN-HOMOLOGY (CH) DOMAIN-CONTAINING PROTEIN"/>
    <property type="match status" value="1"/>
</dbReference>
<feature type="compositionally biased region" description="Polar residues" evidence="4">
    <location>
        <begin position="4868"/>
        <end position="4886"/>
    </location>
</feature>
<feature type="compositionally biased region" description="Basic and acidic residues" evidence="4">
    <location>
        <begin position="944"/>
        <end position="956"/>
    </location>
</feature>
<name>A0A7R8V2M4_HERIL</name>
<feature type="compositionally biased region" description="Basic and acidic residues" evidence="4">
    <location>
        <begin position="2925"/>
        <end position="2937"/>
    </location>
</feature>
<organism evidence="6 7">
    <name type="scientific">Hermetia illucens</name>
    <name type="common">Black soldier fly</name>
    <dbReference type="NCBI Taxonomy" id="343691"/>
    <lineage>
        <taxon>Eukaryota</taxon>
        <taxon>Metazoa</taxon>
        <taxon>Ecdysozoa</taxon>
        <taxon>Arthropoda</taxon>
        <taxon>Hexapoda</taxon>
        <taxon>Insecta</taxon>
        <taxon>Pterygota</taxon>
        <taxon>Neoptera</taxon>
        <taxon>Endopterygota</taxon>
        <taxon>Diptera</taxon>
        <taxon>Brachycera</taxon>
        <taxon>Stratiomyomorpha</taxon>
        <taxon>Stratiomyidae</taxon>
        <taxon>Hermetiinae</taxon>
        <taxon>Hermetia</taxon>
    </lineage>
</organism>
<feature type="compositionally biased region" description="Acidic residues" evidence="4">
    <location>
        <begin position="2081"/>
        <end position="2096"/>
    </location>
</feature>
<accession>A0A7R8V2M4</accession>
<feature type="domain" description="Calponin-homology (CH)" evidence="5">
    <location>
        <begin position="5085"/>
        <end position="5191"/>
    </location>
</feature>
<feature type="compositionally biased region" description="Polar residues" evidence="4">
    <location>
        <begin position="5047"/>
        <end position="5065"/>
    </location>
</feature>
<feature type="compositionally biased region" description="Low complexity" evidence="4">
    <location>
        <begin position="1405"/>
        <end position="1415"/>
    </location>
</feature>
<dbReference type="FunCoup" id="A0A7R8V2M4">
    <property type="interactions" value="22"/>
</dbReference>
<feature type="compositionally biased region" description="Basic and acidic residues" evidence="4">
    <location>
        <begin position="209"/>
        <end position="220"/>
    </location>
</feature>
<comment type="similarity">
    <text evidence="3">Belongs to the smoothelin family.</text>
</comment>
<feature type="region of interest" description="Disordered" evidence="4">
    <location>
        <begin position="4868"/>
        <end position="4898"/>
    </location>
</feature>
<sequence length="5194" mass="586136">MVFANECLAIPRVHVFTTTAALFCWYIAFSLGLPGAPVDKKGKWQQAEDFGLKREIRTHMYKLREERLRNFYSIGDMDSPGLAPTKTPLTPSHGESLADQSFQSFKTKEIRDSESPSREFQISRGGIVTPDTSGWNIVTSSEVSPDGRARKTESIATTEGTQLLPGGHAEFAGKNEHMMKTSHQGDDRNYMKTADERSATQFHETSVTGDDKSGRIEKKSSTTSSSSRVTTSKFSSTSDDFPEQIIDHRNVAIEPEAFRDARRSSTIREQQQAQHQVRTQQQRQEHHQRVHNERYLTDNSTNTQATTNQSEITKLENQNIQKEVDLLAQQPGILISRSVDYPDPNTKVITETKQLPDGTTVTTRKYETKSASSKTFRSSSNQQHSTTSRTTVEDRAQRNHVEYIKDDDVENIKRVQQQQLPQQNQRPFRNDEVDDTVQRKTRSEKITTEHTTNRRSSVQSVDTTDRSVRRENLTDQVENTLMDKTSHRTVKKDLSQQYKNQDFIDTEREYKPVADHPGHVPSHIRTEHISTTYKTDTDRTIEDSKTSAPAAGKPSYNVQKPSGQQPSSPTKEKRMAPSSNEPREGYPGERYIPVDTSEYPSDKPSGLHRPQPSTGRPHIETPSSTPAAGKPSYNIQPAGKPSYTKTVQKSQNIQQTKQTQQSRDVREIRVEHTSTDHEMDYPAGKPSYSPQFPKELPNTSTDHTPRPHGREITTRTTVTRSYGPNDSQPDAPDNHRTFPSQEPTEGRQIPNDFHNKVNQRETTTTTTTTRSYHDSSHPQQPQPHIQSPSKPSEREIHITRTYEPSDSKPDYTISEPNYEPQYPQSPIGHSPKSHERQTVTTTTTKTRVDEHETHPREVPRYSPQRQQRYHDTPQVGERQIPINRSYQPEDDKPEYPAGKPSYTPQMHPDSYQSPQQKQVPNKSSERDIPTDYDHPAGKPSYSAPRRESYEPKHPYNRESPQNQRRSENIGDSYPEENYPELQMPNRSTPRDQSRPQYVRRPSEESYVSVSTVRTNNTNTSKKISVEVDAAHDAFARSLRCASPSDRGSVKSLRTSTTSIRSFTSPEKRSPRDRRTQRSPSRDSITYSESSKISTSTVTKGKSTPKESNRSPKKPTDTPLSKRPTKEQHLIPKDKHVGPKDTNRSNEPVSPNKRPSEAISPKNQPVGTRPNDRPSIHPSNETVDITTTRKDTTHLATTTKEVNEYPGEKDVPTTPTFPVKPKPTQPSPKKEIRSPSRLIESPTTIKTTATKNAPKSQHPPEKVPISTIGTTQKPSRPNTITTGNRTVVTKSSKEPKTPQQFGKKLHPDSKKGSRSPYSSPERSSRPSNRESPTDANKSPRKPSSANRTPAAEIPSDHAHNITKLTKTVREENIITRDEKLPSRGTRKPSGKHPRGSDDEGFEPESPRSSSPTSSVSDLVYHKSPEEQLEDVAMKTTIATTKRTTTTDEFINKEREDVETNRKKKVTRVDDEKFKSPERQYPKEGGNYPVEVERYDADYPRQTSPRRELPEKYPETSSRDEIYQRPGSQSPNDHHPYGRNTDNPRDQSPEGNFKHPTDKEDTREPFYLIQPRPVDNDGPKKPDDIKKPNSRSQGTRSETYEERCRKILGMDRTETIDTTEETIIRRKPEPNGIDLIAHERTVEERNRDARKTKPSSRGSSPGKMQPKQREPTRQDIPHDTDEYFVEEEKTVRTINTKSMPHGGRPEYATPNRSSPDKQTRIVTTTSPTRKQPEISPKDNKVERSPDRNLRRMHPTGSPETSPSRIPVNRKTSPTHSPTRKQFTPTSPNKTTREKSPVFSPYKQQPEYSPSRDVDPYEQKPSSGKKPSRGYSPDHVSKEREPSPSGAYTTRKETVVTTTKTITKSPQRVSPDRSPVRKSPGQGFERKSPKSVSPERSPIREPSSYPDRSSHVPRTPSPTSKVAPNRHVSPSNRTNEMKPSRQSPFRSPTRSPSPSTKYTETVTIVTQRGPKGTPSSPRTKQKVNEPNVRPNHITTAKIHISPPAERKPSSIDIEKSRKIPHAKTVQTPKTTREEITTTRISKSIVPRATSSQNAPKLKKITNKPRSTEVIKGQEKVPKHRRPEEDTEEEEDSEVVSDAEDITHIIETKTEVRHTPSKQPGKRHPITERKDSAPVYKTTTVDKDKMTRSTSESVIKTTAQRNKPEINHPTEKDSPRKKSLDKKRPVKCMSTKTINLTTTDKIINSEEMEDVIIDIQQAKSSREPSPDRMVPMPVRHDLDTGIPRYPDQVQEPEDETRRRPKVKDIPIFEEDTDEYIRCHISEVDEQVDQVEKRKSVRHTKKEEDDETTVTTTQVTTQRALSPNKDHTRKPETTEPDDDYRLSVHDKVAKFITTAEEVRKPKPSTPFQRASHPDDLEPDDCLLSVNDKVSKFLTTAETITKPMKSTSIPQRSQRPNMDEIDDKLRDDECVLSVSEKVNKFTTSVDKLVEETSQRTPKLVAKVERQVSRKDERVGDTDEVPKQPMEPVEARRVSRTSVRDRYQPGQPNAGEKPKPSSIRNTEVIKKVKSVFETNEVSNPKQKDILSRPSVWEDKRNTPEVKLQDIGVHRPFDEETEEIIQRERSRSRSPGDYEEEPSRNKSPRIQRTSNTMTDSVSSKKNLFESQITKKSSTVKTKQISTREPNDLNKQETKVQKEITKKHRPQEVSPSRSYKSPLTDKGTRKVDEGYVEDVTTETTTIVHRKERRSPSRPCEYYSPERDSRSPVRYMDSSPTRTPSGTSKDQLPSTQRKVGGISPSRKSQSSPSRSPSKRPDDIPVKNRPRHLDEKSSPISSKSAPRTEQTRSKIMTKPSEPSPTRVPTSSKSVPQAADHHTPSHRPSYMEPTISSLEHRRDSLEIVRHSSGPDLSNASSRQDLDLLPPSGGVPSYMEHTISSIEHRRDSLEISKTHSRRTSHDSLHNVDSQPKSAKFGVELKRTDLRDSTSRRKSSSSEVPHIEEIFDLELLEKMYETVVGYEQRRRIRAQIRVVKKMIEEGTLKQSTTSTITTKTITRKTSETSPVRKSVTQTTRRTEISPDRHDTKTHPRRADDTKSTSSRFIESESRHITHHEKKSTVRERSISPQGKVRGVATTTVEVRKTGNRTTAKRPEPKPLEKPVWATKNILKKPSDNDRAAVKQSTTTTKVQRQIVTRDDADCITSSYGIGPTDDDGKPLFGIRALKKKPQKPGETTKVTGSIVTESYYSENGAPPVGERKVTVYSNSPEDINDYEYFVDQKDRSDAVARERTSKGGITSVTRVQKIGKPDDAEFADLAAITDGKTTTTTKQTKVVRKGSVKEMSEKFTRKGSSTSITDKSGSSQFPKAGLILRTQNYSSTENEDPADECNVEIRTTRKQTRTQMVTESDSDAEQRRVSRTSKTFLNSNGEKVTGVDDVLDRMRNADNVIEDGDSAEDREARSLLNKFLGASVLMSGVESMVPKEVITRQVVDSPGKHEVKTTRITKTVTSGSSSSPVARKTCDIEEIWDEEYLKQLLEQSTNYEERRRIRARIRQIMAEKEACTDIAASVKAELKSEQQGKTVIKSEKEVIKAGVNDESETESEYEEIEIVEEVTDDSSAEVEEEDEEEGEEEGGEEEEDKIEEEGHEVSNESSEEEVEEESKPAPIKSDSKITEVHIVAKREEKTTNVAPNNSTSESSKLKQEQELEAKEQSKSIILPLLQGLLQKQNSQSAANTTNSNPKTSSDNDLVYNSNNTSEEQKPISQEDMASRRADNNGLTVHHIEDSGTESGEDLKFIAAGLRDSLQIHSIENQNENELINEVTTALNRLESSLREGKDLKLDAKKRSALLTLVARLQTGLISPEKITAPTPAPGQTADGDNELSSPDGDTRKYPRPGHQRFAKRRNRANRHTVGVSREELADARRYIEEMVMMESISNRTTPDSGNIVSPPEYPVQKQNSCGAVLGNDTKEPSNLFRPNQFVPPHLKEGVPDAVEQSSVQMRDKKPRTDAVRQSYHFEQAAQQSEVTRRPYSQAFPPDVTHVSLNPEVPISEAVQEKNIYNQTHHSVQPALRGSVFSGMRPSAYQPQESPVDMTKSNRFMNKKMMMKRANTIDIPKPIKYMNDMESDSEAEERGINSTKSIGLRGTVQVSVKRAPKSVVPPFQPKTENDLKFLAFIQKQNPSSGLAWNNPNRVQSGNPANNWSNKFGNIKNAFESGQIVTNNKPPMPSGVSSSARNFWKKAETTQAKPITKVPGSPKSNDKIPKIPWGESAPLQSPKLVVPKPVPVNKFSHAPMSAFKPVSPTSYEREPLQFQPIHSDQKPLPHTNGSFSEPLHANNSKQTMQTSYTNQASKMVQSPTLPWAGRIATENRVQNTATKFESRPQRHHSARVQDQTYNERINGYNRMEIKRPSLPNTAQCDSDLKAPQIVQDMMHAAIMKEFPPIPYTSTTYIQPEVYSSYVPEVSVTYSDSLTNPAAEPLVLTNDRPFISPYGQTDSIATSPNVTQNEISDSELDTDSIMEYKAETKIMQGPVSQQAVTISNRTMRRGDEGKFDKHSNEAKNLLTIMKNIKPANAPITKEGRNYQAPKVESILPVSSGINRFTQEVTSPPVLPPSTVQGYNPIYQQPQLKHEPERIQEQTAYQSKSYISSSVRQPPVIETQHKDYRRVSYPENVQTKPQINYVEYPQDISRQHYQKTNEKSHEILSPKNEVHVYQKSDVYLDQQIPKGYPMQPHRKDDLSKTNIKPFQQAVGSTQVKSSKILTQSNQQIIKQNTKKMITSSAPTTPEKRIQPFAPTTKSTSNPSTPQEEPKMVFKKFGPPQPHHYHPNAYQYPLAEQPRKFSEPNIKTVHTGSKTIVNSTNLSTKIVAPKIVETPSSPRPMEKSELPSHVIYNNVNRNVNYDPNSSVVPTKFPVNSLSRSDSWHQICQQTSNKPPSPQNTGSTGGYQLRRVKSGQSLEVPKMYEAGMKKAEIVQKQKTVAAYFSGQKSPNSLSRNSSQTDLVQTGSATASMTVKKSSINRIKTSEKASISKQIPSSGLSRSHTMPHIASIHLLDERTCTTETTKTEQKDGAEVTTTTRVTTRTIASAPKPVSPFAKFRQLDKQNSQNSPLTPSSPMTPGGTNRGAPLFQFTDPALCARAATVKEQLLQWCQMKTKEYENVQITNFSTCWSDGLAFCALIHHFLPDAFDYSKLTPKERRYNFELAFRVADEKAGIAPLLDVEDMVTMRKPDWKCVFTYVQTIFRRFRNCA</sequence>
<dbReference type="InterPro" id="IPR001715">
    <property type="entry name" value="CH_dom"/>
</dbReference>
<feature type="compositionally biased region" description="Basic and acidic residues" evidence="4">
    <location>
        <begin position="2097"/>
        <end position="2110"/>
    </location>
</feature>
<feature type="compositionally biased region" description="Basic and acidic residues" evidence="4">
    <location>
        <begin position="1366"/>
        <end position="1380"/>
    </location>
</feature>
<feature type="region of interest" description="Disordered" evidence="4">
    <location>
        <begin position="5045"/>
        <end position="5069"/>
    </location>
</feature>
<feature type="compositionally biased region" description="Polar residues" evidence="4">
    <location>
        <begin position="714"/>
        <end position="728"/>
    </location>
</feature>
<dbReference type="InterPro" id="IPR022189">
    <property type="entry name" value="SMTN"/>
</dbReference>
<feature type="region of interest" description="Disordered" evidence="4">
    <location>
        <begin position="3003"/>
        <end position="3080"/>
    </location>
</feature>
<feature type="compositionally biased region" description="Basic and acidic residues" evidence="4">
    <location>
        <begin position="791"/>
        <end position="809"/>
    </location>
</feature>
<dbReference type="InParanoid" id="A0A7R8V2M4"/>
<feature type="compositionally biased region" description="Basic and acidic residues" evidence="4">
    <location>
        <begin position="428"/>
        <end position="452"/>
    </location>
</feature>
<feature type="compositionally biased region" description="Basic and acidic residues" evidence="4">
    <location>
        <begin position="2636"/>
        <end position="2651"/>
    </location>
</feature>
<feature type="compositionally biased region" description="Low complexity" evidence="4">
    <location>
        <begin position="369"/>
        <end position="380"/>
    </location>
</feature>
<feature type="compositionally biased region" description="Basic and acidic residues" evidence="4">
    <location>
        <begin position="1103"/>
        <end position="1115"/>
    </location>
</feature>
<feature type="compositionally biased region" description="Low complexity" evidence="4">
    <location>
        <begin position="221"/>
        <end position="239"/>
    </location>
</feature>
<feature type="compositionally biased region" description="Basic and acidic residues" evidence="4">
    <location>
        <begin position="1123"/>
        <end position="1143"/>
    </location>
</feature>
<feature type="region of interest" description="Disordered" evidence="4">
    <location>
        <begin position="338"/>
        <end position="397"/>
    </location>
</feature>
<feature type="compositionally biased region" description="Acidic residues" evidence="4">
    <location>
        <begin position="3543"/>
        <end position="3592"/>
    </location>
</feature>
<proteinExistence type="inferred from homology"/>
<feature type="compositionally biased region" description="Basic residues" evidence="4">
    <location>
        <begin position="3839"/>
        <end position="3856"/>
    </location>
</feature>
<feature type="compositionally biased region" description="Basic and acidic residues" evidence="4">
    <location>
        <begin position="1530"/>
        <end position="1562"/>
    </location>
</feature>
<feature type="compositionally biased region" description="Basic and acidic residues" evidence="4">
    <location>
        <begin position="2482"/>
        <end position="2496"/>
    </location>
</feature>
<feature type="region of interest" description="Disordered" evidence="4">
    <location>
        <begin position="195"/>
        <end position="243"/>
    </location>
</feature>
<feature type="compositionally biased region" description="Polar residues" evidence="4">
    <location>
        <begin position="2144"/>
        <end position="2157"/>
    </location>
</feature>
<feature type="compositionally biased region" description="Basic and acidic residues" evidence="4">
    <location>
        <begin position="2001"/>
        <end position="2014"/>
    </location>
</feature>
<feature type="compositionally biased region" description="Low complexity" evidence="4">
    <location>
        <begin position="648"/>
        <end position="662"/>
    </location>
</feature>
<feature type="region of interest" description="Disordered" evidence="4">
    <location>
        <begin position="3286"/>
        <end position="3315"/>
    </location>
</feature>
<feature type="compositionally biased region" description="Polar residues" evidence="4">
    <location>
        <begin position="199"/>
        <end position="208"/>
    </location>
</feature>
<feature type="compositionally biased region" description="Basic and acidic residues" evidence="4">
    <location>
        <begin position="3947"/>
        <end position="3956"/>
    </location>
</feature>
<feature type="compositionally biased region" description="Polar residues" evidence="4">
    <location>
        <begin position="1240"/>
        <end position="1254"/>
    </location>
</feature>
<feature type="region of interest" description="Disordered" evidence="4">
    <location>
        <begin position="4968"/>
        <end position="4987"/>
    </location>
</feature>
<evidence type="ECO:0000259" key="5">
    <source>
        <dbReference type="PROSITE" id="PS50021"/>
    </source>
</evidence>
<feature type="compositionally biased region" description="Basic and acidic residues" evidence="4">
    <location>
        <begin position="1728"/>
        <end position="1747"/>
    </location>
</feature>
<feature type="compositionally biased region" description="Polar residues" evidence="4">
    <location>
        <begin position="1077"/>
        <end position="1101"/>
    </location>
</feature>
<dbReference type="EMBL" id="LR899013">
    <property type="protein sequence ID" value="CAD7091696.1"/>
    <property type="molecule type" value="Genomic_DNA"/>
</dbReference>
<feature type="compositionally biased region" description="Basic and acidic residues" evidence="4">
    <location>
        <begin position="1634"/>
        <end position="1649"/>
    </location>
</feature>
<feature type="compositionally biased region" description="Basic and acidic residues" evidence="4">
    <location>
        <begin position="703"/>
        <end position="713"/>
    </location>
</feature>
<feature type="compositionally biased region" description="Low complexity" evidence="4">
    <location>
        <begin position="1891"/>
        <end position="1903"/>
    </location>
</feature>
<feature type="compositionally biased region" description="Basic and acidic residues" evidence="4">
    <location>
        <begin position="2764"/>
        <end position="2782"/>
    </location>
</feature>
<feature type="compositionally biased region" description="Basic and acidic residues" evidence="4">
    <location>
        <begin position="535"/>
        <end position="545"/>
    </location>
</feature>
<reference evidence="6 7" key="1">
    <citation type="submission" date="2020-11" db="EMBL/GenBank/DDBJ databases">
        <authorList>
            <person name="Wallbank WR R."/>
            <person name="Pardo Diaz C."/>
            <person name="Kozak K."/>
            <person name="Martin S."/>
            <person name="Jiggins C."/>
            <person name="Moest M."/>
            <person name="Warren A I."/>
            <person name="Generalovic N T."/>
            <person name="Byers J.R.P. K."/>
            <person name="Montejo-Kovacevich G."/>
            <person name="Yen C E."/>
        </authorList>
    </citation>
    <scope>NUCLEOTIDE SEQUENCE [LARGE SCALE GENOMIC DNA]</scope>
</reference>
<evidence type="ECO:0000256" key="1">
    <source>
        <dbReference type="ARBA" id="ARBA00022553"/>
    </source>
</evidence>
<feature type="region of interest" description="Disordered" evidence="4">
    <location>
        <begin position="3539"/>
        <end position="3658"/>
    </location>
</feature>
<dbReference type="SMART" id="SM00033">
    <property type="entry name" value="CH"/>
    <property type="match status" value="1"/>
</dbReference>
<keyword evidence="2" id="KW-0175">Coiled coil</keyword>
<feature type="region of interest" description="Disordered" evidence="4">
    <location>
        <begin position="4931"/>
        <end position="4951"/>
    </location>
</feature>
<feature type="region of interest" description="Disordered" evidence="4">
    <location>
        <begin position="4723"/>
        <end position="4767"/>
    </location>
</feature>
<dbReference type="FunFam" id="1.10.418.10:FF:000009">
    <property type="entry name" value="smoothelin isoform X2"/>
    <property type="match status" value="1"/>
</dbReference>
<evidence type="ECO:0000313" key="7">
    <source>
        <dbReference type="Proteomes" id="UP000594454"/>
    </source>
</evidence>
<feature type="compositionally biased region" description="Basic and acidic residues" evidence="4">
    <location>
        <begin position="570"/>
        <end position="587"/>
    </location>
</feature>
<dbReference type="InterPro" id="IPR050540">
    <property type="entry name" value="F-actin_Monoox_Mical"/>
</dbReference>
<dbReference type="Proteomes" id="UP000594454">
    <property type="component" value="Chromosome 5"/>
</dbReference>
<feature type="compositionally biased region" description="Low complexity" evidence="4">
    <location>
        <begin position="1007"/>
        <end position="1020"/>
    </location>
</feature>
<feature type="compositionally biased region" description="Polar residues" evidence="4">
    <location>
        <begin position="1332"/>
        <end position="1346"/>
    </location>
</feature>
<feature type="compositionally biased region" description="Polar residues" evidence="4">
    <location>
        <begin position="1953"/>
        <end position="1963"/>
    </location>
</feature>
<feature type="compositionally biased region" description="Basic and acidic residues" evidence="4">
    <location>
        <begin position="2534"/>
        <end position="2592"/>
    </location>
</feature>
<feature type="compositionally biased region" description="Basic and acidic residues" evidence="4">
    <location>
        <begin position="663"/>
        <end position="680"/>
    </location>
</feature>
<feature type="region of interest" description="Disordered" evidence="4">
    <location>
        <begin position="2212"/>
        <end position="2262"/>
    </location>
</feature>
<feature type="compositionally biased region" description="Basic and acidic residues" evidence="4">
    <location>
        <begin position="1572"/>
        <end position="1585"/>
    </location>
</feature>
<feature type="compositionally biased region" description="Polar residues" evidence="4">
    <location>
        <begin position="1914"/>
        <end position="1931"/>
    </location>
</feature>
<feature type="compositionally biased region" description="Polar residues" evidence="4">
    <location>
        <begin position="1266"/>
        <end position="1289"/>
    </location>
</feature>
<dbReference type="InterPro" id="IPR036872">
    <property type="entry name" value="CH_dom_sf"/>
</dbReference>
<feature type="region of interest" description="Disordered" evidence="4">
    <location>
        <begin position="2440"/>
        <end position="2836"/>
    </location>
</feature>
<evidence type="ECO:0000313" key="6">
    <source>
        <dbReference type="EMBL" id="CAD7091696.1"/>
    </source>
</evidence>
<feature type="compositionally biased region" description="Polar residues" evidence="4">
    <location>
        <begin position="347"/>
        <end position="363"/>
    </location>
</feature>
<dbReference type="SUPFAM" id="SSF47576">
    <property type="entry name" value="Calponin-homology domain, CH-domain"/>
    <property type="match status" value="1"/>
</dbReference>
<feature type="compositionally biased region" description="Basic and acidic residues" evidence="4">
    <location>
        <begin position="1489"/>
        <end position="1521"/>
    </location>
</feature>
<feature type="region of interest" description="Disordered" evidence="4">
    <location>
        <begin position="3810"/>
        <end position="3858"/>
    </location>
</feature>
<feature type="compositionally biased region" description="Basic and acidic residues" evidence="4">
    <location>
        <begin position="1321"/>
        <end position="1331"/>
    </location>
</feature>
<dbReference type="PANTHER" id="PTHR23167">
    <property type="entry name" value="CALPONIN HOMOLOGY DOMAIN-CONTAINING PROTEIN DDB_G0272472-RELATED"/>
    <property type="match status" value="1"/>
</dbReference>
<feature type="compositionally biased region" description="Polar residues" evidence="4">
    <location>
        <begin position="556"/>
        <end position="569"/>
    </location>
</feature>
<feature type="compositionally biased region" description="Basic and acidic residues" evidence="4">
    <location>
        <begin position="2158"/>
        <end position="2174"/>
    </location>
</feature>
<feature type="compositionally biased region" description="Low complexity" evidence="4">
    <location>
        <begin position="2304"/>
        <end position="2313"/>
    </location>
</feature>
<feature type="compositionally biased region" description="Polar residues" evidence="4">
    <location>
        <begin position="1718"/>
        <end position="1727"/>
    </location>
</feature>
<feature type="compositionally biased region" description="Basic and acidic residues" evidence="4">
    <location>
        <begin position="2062"/>
        <end position="2073"/>
    </location>
</feature>
<evidence type="ECO:0000256" key="3">
    <source>
        <dbReference type="ARBA" id="ARBA00061655"/>
    </source>
</evidence>
<feature type="compositionally biased region" description="Basic and acidic residues" evidence="4">
    <location>
        <begin position="510"/>
        <end position="528"/>
    </location>
</feature>
<feature type="region of interest" description="Disordered" evidence="4">
    <location>
        <begin position="2923"/>
        <end position="2946"/>
    </location>
</feature>
<feature type="region of interest" description="Disordered" evidence="4">
    <location>
        <begin position="3673"/>
        <end position="3714"/>
    </location>
</feature>
<feature type="region of interest" description="Disordered" evidence="4">
    <location>
        <begin position="131"/>
        <end position="160"/>
    </location>
</feature>
<feature type="compositionally biased region" description="Basic and acidic residues" evidence="4">
    <location>
        <begin position="846"/>
        <end position="859"/>
    </location>
</feature>
<feature type="compositionally biased region" description="Polar residues" evidence="4">
    <location>
        <begin position="2783"/>
        <end position="2793"/>
    </location>
</feature>
<evidence type="ECO:0000256" key="2">
    <source>
        <dbReference type="ARBA" id="ARBA00023054"/>
    </source>
</evidence>
<dbReference type="Pfam" id="PF12510">
    <property type="entry name" value="Smoothelin"/>
    <property type="match status" value="2"/>
</dbReference>
<feature type="compositionally biased region" description="Low complexity" evidence="4">
    <location>
        <begin position="2749"/>
        <end position="2761"/>
    </location>
</feature>
<feature type="region of interest" description="Disordered" evidence="4">
    <location>
        <begin position="1615"/>
        <end position="2183"/>
    </location>
</feature>
<dbReference type="OrthoDB" id="10017054at2759"/>
<feature type="compositionally biased region" description="Low complexity" evidence="4">
    <location>
        <begin position="4740"/>
        <end position="4751"/>
    </location>
</feature>
<feature type="compositionally biased region" description="Basic and acidic residues" evidence="4">
    <location>
        <begin position="1448"/>
        <end position="1480"/>
    </location>
</feature>
<feature type="compositionally biased region" description="Basic and acidic residues" evidence="4">
    <location>
        <begin position="1065"/>
        <end position="1075"/>
    </location>
</feature>
<dbReference type="PROSITE" id="PS50021">
    <property type="entry name" value="CH"/>
    <property type="match status" value="1"/>
</dbReference>
<feature type="compositionally biased region" description="Polar residues" evidence="4">
    <location>
        <begin position="3633"/>
        <end position="3644"/>
    </location>
</feature>
<feature type="compositionally biased region" description="Polar residues" evidence="4">
    <location>
        <begin position="2596"/>
        <end position="2635"/>
    </location>
</feature>
<feature type="compositionally biased region" description="Basic and acidic residues" evidence="4">
    <location>
        <begin position="3645"/>
        <end position="3658"/>
    </location>
</feature>
<feature type="compositionally biased region" description="Low complexity" evidence="4">
    <location>
        <begin position="416"/>
        <end position="425"/>
    </location>
</feature>
<feature type="compositionally biased region" description="Low complexity" evidence="4">
    <location>
        <begin position="777"/>
        <end position="790"/>
    </location>
</feature>
<feature type="region of interest" description="Disordered" evidence="4">
    <location>
        <begin position="2283"/>
        <end position="2374"/>
    </location>
</feature>
<feature type="region of interest" description="Disordered" evidence="4">
    <location>
        <begin position="510"/>
        <end position="1023"/>
    </location>
</feature>
<feature type="compositionally biased region" description="Low complexity" evidence="4">
    <location>
        <begin position="1852"/>
        <end position="1861"/>
    </location>
</feature>